<dbReference type="GO" id="GO:0051287">
    <property type="term" value="F:NAD binding"/>
    <property type="evidence" value="ECO:0007669"/>
    <property type="project" value="InterPro"/>
</dbReference>
<dbReference type="Pfam" id="PF00180">
    <property type="entry name" value="Iso_dh"/>
    <property type="match status" value="1"/>
</dbReference>
<dbReference type="InterPro" id="IPR019818">
    <property type="entry name" value="IsoCit/isopropylmalate_DH_CS"/>
</dbReference>
<keyword evidence="5" id="KW-1185">Reference proteome</keyword>
<comment type="similarity">
    <text evidence="1">Belongs to the isocitrate and isopropylmalate dehydrogenases family.</text>
</comment>
<evidence type="ECO:0000313" key="5">
    <source>
        <dbReference type="Proteomes" id="UP001151088"/>
    </source>
</evidence>
<accession>A0A9X2T4Q7</accession>
<dbReference type="SUPFAM" id="SSF53659">
    <property type="entry name" value="Isocitrate/Isopropylmalate dehydrogenase-like"/>
    <property type="match status" value="1"/>
</dbReference>
<evidence type="ECO:0000259" key="3">
    <source>
        <dbReference type="SMART" id="SM01329"/>
    </source>
</evidence>
<dbReference type="GO" id="GO:0000287">
    <property type="term" value="F:magnesium ion binding"/>
    <property type="evidence" value="ECO:0007669"/>
    <property type="project" value="InterPro"/>
</dbReference>
<dbReference type="PANTHER" id="PTHR11835:SF34">
    <property type="entry name" value="ISOCITRATE DEHYDROGENASE [NAD] SUBUNIT ALPHA, MITOCHONDRIAL"/>
    <property type="match status" value="1"/>
</dbReference>
<dbReference type="GO" id="GO:0006102">
    <property type="term" value="P:isocitrate metabolic process"/>
    <property type="evidence" value="ECO:0007669"/>
    <property type="project" value="TreeGrafter"/>
</dbReference>
<dbReference type="GO" id="GO:0004449">
    <property type="term" value="F:isocitrate dehydrogenase (NAD+) activity"/>
    <property type="evidence" value="ECO:0007669"/>
    <property type="project" value="TreeGrafter"/>
</dbReference>
<dbReference type="GO" id="GO:0006099">
    <property type="term" value="P:tricarboxylic acid cycle"/>
    <property type="evidence" value="ECO:0007669"/>
    <property type="project" value="TreeGrafter"/>
</dbReference>
<dbReference type="InterPro" id="IPR024084">
    <property type="entry name" value="IsoPropMal-DH-like_dom"/>
</dbReference>
<dbReference type="AlphaFoldDB" id="A0A9X2T4Q7"/>
<feature type="domain" description="Isopropylmalate dehydrogenase-like" evidence="3">
    <location>
        <begin position="2"/>
        <end position="348"/>
    </location>
</feature>
<dbReference type="SMART" id="SM01329">
    <property type="entry name" value="Iso_dh"/>
    <property type="match status" value="1"/>
</dbReference>
<organism evidence="4 5">
    <name type="scientific">Ancylobacter mangrovi</name>
    <dbReference type="NCBI Taxonomy" id="2972472"/>
    <lineage>
        <taxon>Bacteria</taxon>
        <taxon>Pseudomonadati</taxon>
        <taxon>Pseudomonadota</taxon>
        <taxon>Alphaproteobacteria</taxon>
        <taxon>Hyphomicrobiales</taxon>
        <taxon>Xanthobacteraceae</taxon>
        <taxon>Ancylobacter</taxon>
    </lineage>
</organism>
<comment type="caution">
    <text evidence="4">The sequence shown here is derived from an EMBL/GenBank/DDBJ whole genome shotgun (WGS) entry which is preliminary data.</text>
</comment>
<dbReference type="EMBL" id="JANTHZ010000002">
    <property type="protein sequence ID" value="MCS0494604.1"/>
    <property type="molecule type" value="Genomic_DNA"/>
</dbReference>
<dbReference type="RefSeq" id="WP_258731626.1">
    <property type="nucleotide sequence ID" value="NZ_JANTHZ010000002.1"/>
</dbReference>
<dbReference type="Proteomes" id="UP001151088">
    <property type="component" value="Unassembled WGS sequence"/>
</dbReference>
<proteinExistence type="inferred from homology"/>
<gene>
    <name evidence="4" type="ORF">NVS89_05800</name>
</gene>
<dbReference type="Gene3D" id="3.40.718.10">
    <property type="entry name" value="Isopropylmalate Dehydrogenase"/>
    <property type="match status" value="1"/>
</dbReference>
<reference evidence="4" key="1">
    <citation type="submission" date="2022-08" db="EMBL/GenBank/DDBJ databases">
        <authorList>
            <person name="Li F."/>
        </authorList>
    </citation>
    <scope>NUCLEOTIDE SEQUENCE</scope>
    <source>
        <strain evidence="4">MQZ15Z-1</strain>
    </source>
</reference>
<keyword evidence="2" id="KW-0560">Oxidoreductase</keyword>
<dbReference type="PROSITE" id="PS00470">
    <property type="entry name" value="IDH_IMDH"/>
    <property type="match status" value="1"/>
</dbReference>
<dbReference type="PANTHER" id="PTHR11835">
    <property type="entry name" value="DECARBOXYLATING DEHYDROGENASES-ISOCITRATE, ISOPROPYLMALATE, TARTRATE"/>
    <property type="match status" value="1"/>
</dbReference>
<evidence type="ECO:0000313" key="4">
    <source>
        <dbReference type="EMBL" id="MCS0494604.1"/>
    </source>
</evidence>
<name>A0A9X2T4Q7_9HYPH</name>
<evidence type="ECO:0000256" key="2">
    <source>
        <dbReference type="ARBA" id="ARBA00023002"/>
    </source>
</evidence>
<sequence length="359" mass="38223">MKIALLPGDGIGPEITAATRLVMEAADRQHRIGFDFEEIDIGFAALKAHGSTLPDSAFEAARAADGLILGPVSHLDYPPRDRGGLNPSGELRKRLDLFANIRPAVTRPELPSATGASFDMVIYRENTEGFYADRCMYAGPGELQVTADVTLSMRRITRQASLRIAEAAFEGARARRKHVTAVHKQNVLKITDGLFLGCCREVAARYPDIAYDELIIDAACAHLVRRPEAFDVIVTTNMFGDILSDLASELSGSLGLAASVNAGETIAMAQAQHGSAPDIAGQGIANPSSLIGSAGMLLEWLGLHRQRPELSAAGRSILTALDMALKDPSTRTRDLGGQLGTQAFAQAVADRVGSTVPSH</sequence>
<evidence type="ECO:0000256" key="1">
    <source>
        <dbReference type="ARBA" id="ARBA00007769"/>
    </source>
</evidence>
<protein>
    <submittedName>
        <fullName evidence="4">Isocitrate/isopropylmalate dehydrogenase family protein</fullName>
    </submittedName>
</protein>